<name>A0A329SDN1_9STRA</name>
<dbReference type="Proteomes" id="UP000688947">
    <property type="component" value="Unassembled WGS sequence"/>
</dbReference>
<protein>
    <submittedName>
        <fullName evidence="5">Uncharacterized protein</fullName>
    </submittedName>
</protein>
<evidence type="ECO:0000313" key="3">
    <source>
        <dbReference type="EMBL" id="KAG3225448.1"/>
    </source>
</evidence>
<comment type="caution">
    <text evidence="5">The sequence shown here is derived from an EMBL/GenBank/DDBJ whole genome shotgun (WGS) entry which is preliminary data.</text>
</comment>
<dbReference type="Proteomes" id="UP000697107">
    <property type="component" value="Unassembled WGS sequence"/>
</dbReference>
<dbReference type="AlphaFoldDB" id="A0A329SDN1"/>
<dbReference type="OrthoDB" id="10303290at2759"/>
<evidence type="ECO:0000313" key="2">
    <source>
        <dbReference type="EMBL" id="KAG2997717.1"/>
    </source>
</evidence>
<dbReference type="EMBL" id="JAENGZ010001238">
    <property type="protein sequence ID" value="KAG6949532.1"/>
    <property type="molecule type" value="Genomic_DNA"/>
</dbReference>
<proteinExistence type="predicted"/>
<dbReference type="VEuPathDB" id="FungiDB:PC110_g8727"/>
<sequence>MVVHDALKRTPAPENHIQQPAPFMARAAASVVGTGRVVVHSTDNPSMCRVKQIEKEDDAESDELSDL</sequence>
<reference evidence="5 6" key="1">
    <citation type="submission" date="2018-01" db="EMBL/GenBank/DDBJ databases">
        <title>Draft genome of the strawberry crown rot pathogen Phytophthora cactorum.</title>
        <authorList>
            <person name="Armitage A.D."/>
            <person name="Lysoe E."/>
            <person name="Nellist C.F."/>
            <person name="Harrison R.J."/>
            <person name="Brurberg M.B."/>
        </authorList>
    </citation>
    <scope>NUCLEOTIDE SEQUENCE [LARGE SCALE GENOMIC DNA]</scope>
    <source>
        <strain evidence="5 6">10300</strain>
    </source>
</reference>
<dbReference type="EMBL" id="RCMK01000105">
    <property type="protein sequence ID" value="KAG2948696.1"/>
    <property type="molecule type" value="Genomic_DNA"/>
</dbReference>
<evidence type="ECO:0000313" key="4">
    <source>
        <dbReference type="EMBL" id="KAG6949532.1"/>
    </source>
</evidence>
<keyword evidence="6" id="KW-1185">Reference proteome</keyword>
<organism evidence="5 6">
    <name type="scientific">Phytophthora cactorum</name>
    <dbReference type="NCBI Taxonomy" id="29920"/>
    <lineage>
        <taxon>Eukaryota</taxon>
        <taxon>Sar</taxon>
        <taxon>Stramenopiles</taxon>
        <taxon>Oomycota</taxon>
        <taxon>Peronosporomycetes</taxon>
        <taxon>Peronosporales</taxon>
        <taxon>Peronosporaceae</taxon>
        <taxon>Phytophthora</taxon>
    </lineage>
</organism>
<dbReference type="Proteomes" id="UP000736787">
    <property type="component" value="Unassembled WGS sequence"/>
</dbReference>
<reference evidence="1" key="2">
    <citation type="submission" date="2018-10" db="EMBL/GenBank/DDBJ databases">
        <title>Effector identification in a new, highly contiguous assembly of the strawberry crown rot pathogen Phytophthora cactorum.</title>
        <authorList>
            <person name="Armitage A.D."/>
            <person name="Nellist C.F."/>
            <person name="Bates H."/>
            <person name="Vickerstaff R.J."/>
            <person name="Harrison R.J."/>
        </authorList>
    </citation>
    <scope>NUCLEOTIDE SEQUENCE</scope>
    <source>
        <strain evidence="1">4040</strain>
        <strain evidence="2">P415</strain>
        <strain evidence="3">P421</strain>
    </source>
</reference>
<dbReference type="EMBL" id="RCML01000023">
    <property type="protein sequence ID" value="KAG2997717.1"/>
    <property type="molecule type" value="Genomic_DNA"/>
</dbReference>
<reference evidence="4" key="3">
    <citation type="submission" date="2021-01" db="EMBL/GenBank/DDBJ databases">
        <title>Phytophthora aleatoria, a newly-described species from Pinus radiata is distinct from Phytophthora cactorum isolates based on comparative genomics.</title>
        <authorList>
            <person name="Mcdougal R."/>
            <person name="Panda P."/>
            <person name="Williams N."/>
            <person name="Studholme D.J."/>
        </authorList>
    </citation>
    <scope>NUCLEOTIDE SEQUENCE</scope>
    <source>
        <strain evidence="4">NZFS 3830</strain>
    </source>
</reference>
<dbReference type="Proteomes" id="UP000251314">
    <property type="component" value="Unassembled WGS sequence"/>
</dbReference>
<gene>
    <name evidence="4" type="ORF">JG687_00014811</name>
    <name evidence="5" type="ORF">PC110_g8727</name>
    <name evidence="1" type="ORF">PC117_g5839</name>
    <name evidence="2" type="ORF">PC118_g1765</name>
    <name evidence="3" type="ORF">PC129_g3911</name>
</gene>
<dbReference type="Proteomes" id="UP000760860">
    <property type="component" value="Unassembled WGS sequence"/>
</dbReference>
<dbReference type="EMBL" id="MJFZ01000183">
    <property type="protein sequence ID" value="RAW34973.1"/>
    <property type="molecule type" value="Genomic_DNA"/>
</dbReference>
<evidence type="ECO:0000313" key="1">
    <source>
        <dbReference type="EMBL" id="KAG2948696.1"/>
    </source>
</evidence>
<evidence type="ECO:0000313" key="6">
    <source>
        <dbReference type="Proteomes" id="UP000251314"/>
    </source>
</evidence>
<evidence type="ECO:0000313" key="5">
    <source>
        <dbReference type="EMBL" id="RAW34973.1"/>
    </source>
</evidence>
<dbReference type="EMBL" id="RCMV01000083">
    <property type="protein sequence ID" value="KAG3225448.1"/>
    <property type="molecule type" value="Genomic_DNA"/>
</dbReference>
<accession>A0A329SDN1</accession>